<dbReference type="InterPro" id="IPR047324">
    <property type="entry name" value="LbH_gamma_CA-like"/>
</dbReference>
<dbReference type="PANTHER" id="PTHR13061">
    <property type="entry name" value="DYNACTIN SUBUNIT P25"/>
    <property type="match status" value="1"/>
</dbReference>
<protein>
    <submittedName>
        <fullName evidence="1">Carbonic anhydrase/acetyltransferase-like protein (Isoleucine patch superfamily)</fullName>
    </submittedName>
</protein>
<reference evidence="1 2" key="1">
    <citation type="submission" date="2018-05" db="EMBL/GenBank/DDBJ databases">
        <title>Genomic Encyclopedia of Type Strains, Phase IV (KMG-IV): sequencing the most valuable type-strain genomes for metagenomic binning, comparative biology and taxonomic classification.</title>
        <authorList>
            <person name="Goeker M."/>
        </authorList>
    </citation>
    <scope>NUCLEOTIDE SEQUENCE [LARGE SCALE GENOMIC DNA]</scope>
    <source>
        <strain evidence="1 2">DSM 23606</strain>
    </source>
</reference>
<gene>
    <name evidence="1" type="ORF">C7443_103387</name>
</gene>
<accession>A0A317MY36</accession>
<dbReference type="RefSeq" id="WP_110017943.1">
    <property type="nucleotide sequence ID" value="NZ_QGTJ01000003.1"/>
</dbReference>
<keyword evidence="2" id="KW-1185">Reference proteome</keyword>
<dbReference type="EMBL" id="QGTJ01000003">
    <property type="protein sequence ID" value="PWV63458.1"/>
    <property type="molecule type" value="Genomic_DNA"/>
</dbReference>
<dbReference type="OrthoDB" id="9803036at2"/>
<dbReference type="Pfam" id="PF00132">
    <property type="entry name" value="Hexapep"/>
    <property type="match status" value="1"/>
</dbReference>
<dbReference type="GO" id="GO:0016740">
    <property type="term" value="F:transferase activity"/>
    <property type="evidence" value="ECO:0007669"/>
    <property type="project" value="UniProtKB-KW"/>
</dbReference>
<sequence length="174" mass="19155">MRYRLGEFAVQCEGDDWFIADNATVIGRVELRREASVWFNVVARGDSERLLIGERSNVQDGAVLHADPGYPLLIGADCTVGHMAMLHGCTIGDGTLVGIKSVVLNGAVIGEGCLIGANTLIPERKQIPPYSLVMGSPGRVVRTLEPEERARLLASAAHYVDNWKRFRRELRLQE</sequence>
<dbReference type="InterPro" id="IPR001451">
    <property type="entry name" value="Hexapep"/>
</dbReference>
<keyword evidence="1" id="KW-0808">Transferase</keyword>
<name>A0A317MY36_9GAMM</name>
<dbReference type="SUPFAM" id="SSF51161">
    <property type="entry name" value="Trimeric LpxA-like enzymes"/>
    <property type="match status" value="1"/>
</dbReference>
<organism evidence="1 2">
    <name type="scientific">Plasticicumulans acidivorans</name>
    <dbReference type="NCBI Taxonomy" id="886464"/>
    <lineage>
        <taxon>Bacteria</taxon>
        <taxon>Pseudomonadati</taxon>
        <taxon>Pseudomonadota</taxon>
        <taxon>Gammaproteobacteria</taxon>
        <taxon>Candidatus Competibacteraceae</taxon>
        <taxon>Plasticicumulans</taxon>
    </lineage>
</organism>
<dbReference type="Gene3D" id="2.160.10.10">
    <property type="entry name" value="Hexapeptide repeat proteins"/>
    <property type="match status" value="1"/>
</dbReference>
<dbReference type="AlphaFoldDB" id="A0A317MY36"/>
<dbReference type="InterPro" id="IPR011004">
    <property type="entry name" value="Trimer_LpxA-like_sf"/>
</dbReference>
<dbReference type="PANTHER" id="PTHR13061:SF29">
    <property type="entry name" value="GAMMA CARBONIC ANHYDRASE-LIKE 1, MITOCHONDRIAL-RELATED"/>
    <property type="match status" value="1"/>
</dbReference>
<dbReference type="InterPro" id="IPR050484">
    <property type="entry name" value="Transf_Hexapept/Carb_Anhydrase"/>
</dbReference>
<dbReference type="CDD" id="cd04645">
    <property type="entry name" value="LbH_gamma_CA_like"/>
    <property type="match status" value="1"/>
</dbReference>
<proteinExistence type="predicted"/>
<evidence type="ECO:0000313" key="1">
    <source>
        <dbReference type="EMBL" id="PWV63458.1"/>
    </source>
</evidence>
<dbReference type="Proteomes" id="UP000246569">
    <property type="component" value="Unassembled WGS sequence"/>
</dbReference>
<evidence type="ECO:0000313" key="2">
    <source>
        <dbReference type="Proteomes" id="UP000246569"/>
    </source>
</evidence>
<comment type="caution">
    <text evidence="1">The sequence shown here is derived from an EMBL/GenBank/DDBJ whole genome shotgun (WGS) entry which is preliminary data.</text>
</comment>